<protein>
    <submittedName>
        <fullName evidence="1">Uncharacterized protein</fullName>
    </submittedName>
</protein>
<proteinExistence type="predicted"/>
<organism evidence="1 2">
    <name type="scientific">Apodospora peruviana</name>
    <dbReference type="NCBI Taxonomy" id="516989"/>
    <lineage>
        <taxon>Eukaryota</taxon>
        <taxon>Fungi</taxon>
        <taxon>Dikarya</taxon>
        <taxon>Ascomycota</taxon>
        <taxon>Pezizomycotina</taxon>
        <taxon>Sordariomycetes</taxon>
        <taxon>Sordariomycetidae</taxon>
        <taxon>Sordariales</taxon>
        <taxon>Lasiosphaeriaceae</taxon>
        <taxon>Apodospora</taxon>
    </lineage>
</organism>
<reference evidence="1" key="1">
    <citation type="journal article" date="2023" name="Mol. Phylogenet. Evol.">
        <title>Genome-scale phylogeny and comparative genomics of the fungal order Sordariales.</title>
        <authorList>
            <person name="Hensen N."/>
            <person name="Bonometti L."/>
            <person name="Westerberg I."/>
            <person name="Brannstrom I.O."/>
            <person name="Guillou S."/>
            <person name="Cros-Aarteil S."/>
            <person name="Calhoun S."/>
            <person name="Haridas S."/>
            <person name="Kuo A."/>
            <person name="Mondo S."/>
            <person name="Pangilinan J."/>
            <person name="Riley R."/>
            <person name="LaButti K."/>
            <person name="Andreopoulos B."/>
            <person name="Lipzen A."/>
            <person name="Chen C."/>
            <person name="Yan M."/>
            <person name="Daum C."/>
            <person name="Ng V."/>
            <person name="Clum A."/>
            <person name="Steindorff A."/>
            <person name="Ohm R.A."/>
            <person name="Martin F."/>
            <person name="Silar P."/>
            <person name="Natvig D.O."/>
            <person name="Lalanne C."/>
            <person name="Gautier V."/>
            <person name="Ament-Velasquez S.L."/>
            <person name="Kruys A."/>
            <person name="Hutchinson M.I."/>
            <person name="Powell A.J."/>
            <person name="Barry K."/>
            <person name="Miller A.N."/>
            <person name="Grigoriev I.V."/>
            <person name="Debuchy R."/>
            <person name="Gladieux P."/>
            <person name="Hiltunen Thoren M."/>
            <person name="Johannesson H."/>
        </authorList>
    </citation>
    <scope>NUCLEOTIDE SEQUENCE</scope>
    <source>
        <strain evidence="1">CBS 118394</strain>
    </source>
</reference>
<keyword evidence="2" id="KW-1185">Reference proteome</keyword>
<evidence type="ECO:0000313" key="2">
    <source>
        <dbReference type="Proteomes" id="UP001283341"/>
    </source>
</evidence>
<name>A0AAE0I4Z1_9PEZI</name>
<gene>
    <name evidence="1" type="ORF">B0H66DRAFT_557973</name>
</gene>
<evidence type="ECO:0000313" key="1">
    <source>
        <dbReference type="EMBL" id="KAK3318668.1"/>
    </source>
</evidence>
<comment type="caution">
    <text evidence="1">The sequence shown here is derived from an EMBL/GenBank/DDBJ whole genome shotgun (WGS) entry which is preliminary data.</text>
</comment>
<dbReference type="Proteomes" id="UP001283341">
    <property type="component" value="Unassembled WGS sequence"/>
</dbReference>
<dbReference type="AlphaFoldDB" id="A0AAE0I4Z1"/>
<dbReference type="EMBL" id="JAUEDM010000004">
    <property type="protein sequence ID" value="KAK3318668.1"/>
    <property type="molecule type" value="Genomic_DNA"/>
</dbReference>
<reference evidence="1" key="2">
    <citation type="submission" date="2023-06" db="EMBL/GenBank/DDBJ databases">
        <authorList>
            <consortium name="Lawrence Berkeley National Laboratory"/>
            <person name="Haridas S."/>
            <person name="Hensen N."/>
            <person name="Bonometti L."/>
            <person name="Westerberg I."/>
            <person name="Brannstrom I.O."/>
            <person name="Guillou S."/>
            <person name="Cros-Aarteil S."/>
            <person name="Calhoun S."/>
            <person name="Kuo A."/>
            <person name="Mondo S."/>
            <person name="Pangilinan J."/>
            <person name="Riley R."/>
            <person name="Labutti K."/>
            <person name="Andreopoulos B."/>
            <person name="Lipzen A."/>
            <person name="Chen C."/>
            <person name="Yanf M."/>
            <person name="Daum C."/>
            <person name="Ng V."/>
            <person name="Clum A."/>
            <person name="Steindorff A."/>
            <person name="Ohm R."/>
            <person name="Martin F."/>
            <person name="Silar P."/>
            <person name="Natvig D."/>
            <person name="Lalanne C."/>
            <person name="Gautier V."/>
            <person name="Ament-Velasquez S.L."/>
            <person name="Kruys A."/>
            <person name="Hutchinson M.I."/>
            <person name="Powell A.J."/>
            <person name="Barry K."/>
            <person name="Miller A.N."/>
            <person name="Grigoriev I.V."/>
            <person name="Debuchy R."/>
            <person name="Gladieux P."/>
            <person name="Thoren M.H."/>
            <person name="Johannesson H."/>
        </authorList>
    </citation>
    <scope>NUCLEOTIDE SEQUENCE</scope>
    <source>
        <strain evidence="1">CBS 118394</strain>
    </source>
</reference>
<sequence>MCVAYGVYLVTLAVRRRTLVMLGCPCFSARKTQSQVTNRPDGRGQDHAGRKILPVSRRVVRSIRQVVQAGG</sequence>
<accession>A0AAE0I4Z1</accession>